<proteinExistence type="predicted"/>
<evidence type="ECO:0000313" key="1">
    <source>
        <dbReference type="EMBL" id="CAC5395287.1"/>
    </source>
</evidence>
<evidence type="ECO:0008006" key="3">
    <source>
        <dbReference type="Google" id="ProtNLM"/>
    </source>
</evidence>
<protein>
    <recommendedName>
        <fullName evidence="3">Reverse transcriptase zinc-binding domain-containing protein</fullName>
    </recommendedName>
</protein>
<dbReference type="OrthoDB" id="6070753at2759"/>
<keyword evidence="2" id="KW-1185">Reference proteome</keyword>
<accession>A0A6J8CJH3</accession>
<gene>
    <name evidence="1" type="ORF">MCOR_29972</name>
</gene>
<dbReference type="Proteomes" id="UP000507470">
    <property type="component" value="Unassembled WGS sequence"/>
</dbReference>
<organism evidence="1 2">
    <name type="scientific">Mytilus coruscus</name>
    <name type="common">Sea mussel</name>
    <dbReference type="NCBI Taxonomy" id="42192"/>
    <lineage>
        <taxon>Eukaryota</taxon>
        <taxon>Metazoa</taxon>
        <taxon>Spiralia</taxon>
        <taxon>Lophotrochozoa</taxon>
        <taxon>Mollusca</taxon>
        <taxon>Bivalvia</taxon>
        <taxon>Autobranchia</taxon>
        <taxon>Pteriomorphia</taxon>
        <taxon>Mytilida</taxon>
        <taxon>Mytiloidea</taxon>
        <taxon>Mytilidae</taxon>
        <taxon>Mytilinae</taxon>
        <taxon>Mytilus</taxon>
    </lineage>
</organism>
<evidence type="ECO:0000313" key="2">
    <source>
        <dbReference type="Proteomes" id="UP000507470"/>
    </source>
</evidence>
<dbReference type="EMBL" id="CACVKT020005457">
    <property type="protein sequence ID" value="CAC5395287.1"/>
    <property type="molecule type" value="Genomic_DNA"/>
</dbReference>
<name>A0A6J8CJH3_MYTCO</name>
<reference evidence="1 2" key="1">
    <citation type="submission" date="2020-06" db="EMBL/GenBank/DDBJ databases">
        <authorList>
            <person name="Li R."/>
            <person name="Bekaert M."/>
        </authorList>
    </citation>
    <scope>NUCLEOTIDE SEQUENCE [LARGE SCALE GENOMIC DNA]</scope>
    <source>
        <strain evidence="2">wild</strain>
    </source>
</reference>
<dbReference type="AlphaFoldDB" id="A0A6J8CJH3"/>
<sequence length="333" mass="38607">MMKNFEDQEIPSNYFTAADIIKAIEELNMNKSTDEFRLCAEHLKFCKNEIAPYLTKLFNNIIETLKTPNTFKTGIIFPEAIPLNKTNIAQLESFHRTNLRHIQSLPQRTAIAAIYLLIGGLPIEAELHKKQLSFLHNLLSSNVQRVKDIIIRQMSVNYDNPNSFFSTIRELLSKYGLPPIHLLQESLPSKIKWKSLVTKQLNTYWLNTLKDEAESKSTLRYMETNHLLIGKHNPVWNIFDKTKAEVRKAIIKTRIVSRTFTLNSDRAKFNQSPYPLCQLCNHYEENISHFLLDCPLYPKLELHILNLSRTMLFKIQQKKAGTVCFNLNQTLSG</sequence>